<dbReference type="EMBL" id="QANS01000002">
    <property type="protein sequence ID" value="PTU32103.1"/>
    <property type="molecule type" value="Genomic_DNA"/>
</dbReference>
<name>A0A2T5MHQ1_9GAMM</name>
<evidence type="ECO:0000313" key="3">
    <source>
        <dbReference type="EMBL" id="PTU32103.1"/>
    </source>
</evidence>
<evidence type="ECO:0008006" key="5">
    <source>
        <dbReference type="Google" id="ProtNLM"/>
    </source>
</evidence>
<organism evidence="3 4">
    <name type="scientific">Stenotrophobium rhamnosiphilum</name>
    <dbReference type="NCBI Taxonomy" id="2029166"/>
    <lineage>
        <taxon>Bacteria</taxon>
        <taxon>Pseudomonadati</taxon>
        <taxon>Pseudomonadota</taxon>
        <taxon>Gammaproteobacteria</taxon>
        <taxon>Nevskiales</taxon>
        <taxon>Nevskiaceae</taxon>
        <taxon>Stenotrophobium</taxon>
    </lineage>
</organism>
<comment type="caution">
    <text evidence="3">The sequence shown here is derived from an EMBL/GenBank/DDBJ whole genome shotgun (WGS) entry which is preliminary data.</text>
</comment>
<evidence type="ECO:0000313" key="4">
    <source>
        <dbReference type="Proteomes" id="UP000244248"/>
    </source>
</evidence>
<evidence type="ECO:0000256" key="1">
    <source>
        <dbReference type="SAM" id="MobiDB-lite"/>
    </source>
</evidence>
<dbReference type="Proteomes" id="UP000244248">
    <property type="component" value="Unassembled WGS sequence"/>
</dbReference>
<gene>
    <name evidence="3" type="ORF">CJD38_05385</name>
</gene>
<keyword evidence="2" id="KW-0732">Signal</keyword>
<evidence type="ECO:0000256" key="2">
    <source>
        <dbReference type="SAM" id="SignalP"/>
    </source>
</evidence>
<feature type="region of interest" description="Disordered" evidence="1">
    <location>
        <begin position="22"/>
        <end position="65"/>
    </location>
</feature>
<dbReference type="RefSeq" id="WP_107939295.1">
    <property type="nucleotide sequence ID" value="NZ_QANS01000002.1"/>
</dbReference>
<accession>A0A2T5MHQ1</accession>
<keyword evidence="4" id="KW-1185">Reference proteome</keyword>
<dbReference type="OrthoDB" id="7068860at2"/>
<feature type="signal peptide" evidence="2">
    <location>
        <begin position="1"/>
        <end position="22"/>
    </location>
</feature>
<sequence>MRTRRYILVVLLGGLVFQSAFADPGRGHRRDDDREEQQRPSAGRMSPSEAAAKAQRNNGGGKVLAVEPTGTGYRVKLLQRGDVNIVFVPAD</sequence>
<protein>
    <recommendedName>
        <fullName evidence="5">PepSY domain-containing protein</fullName>
    </recommendedName>
</protein>
<proteinExistence type="predicted"/>
<feature type="chain" id="PRO_5015688157" description="PepSY domain-containing protein" evidence="2">
    <location>
        <begin position="23"/>
        <end position="91"/>
    </location>
</feature>
<dbReference type="AlphaFoldDB" id="A0A2T5MHQ1"/>
<reference evidence="3 4" key="1">
    <citation type="submission" date="2018-04" db="EMBL/GenBank/DDBJ databases">
        <title>Novel species isolated from glacier.</title>
        <authorList>
            <person name="Liu Q."/>
            <person name="Xin Y.-H."/>
        </authorList>
    </citation>
    <scope>NUCLEOTIDE SEQUENCE [LARGE SCALE GENOMIC DNA]</scope>
    <source>
        <strain evidence="3 4">GT1R17</strain>
    </source>
</reference>
<feature type="compositionally biased region" description="Basic and acidic residues" evidence="1">
    <location>
        <begin position="25"/>
        <end position="38"/>
    </location>
</feature>